<accession>A0A1V5MHG3</accession>
<comment type="similarity">
    <text evidence="1">Belongs to the nitroreductase family.</text>
</comment>
<keyword evidence="2 4" id="KW-0560">Oxidoreductase</keyword>
<dbReference type="PANTHER" id="PTHR43673">
    <property type="entry name" value="NAD(P)H NITROREDUCTASE YDGI-RELATED"/>
    <property type="match status" value="1"/>
</dbReference>
<dbReference type="GO" id="GO:0016491">
    <property type="term" value="F:oxidoreductase activity"/>
    <property type="evidence" value="ECO:0007669"/>
    <property type="project" value="UniProtKB-KW"/>
</dbReference>
<dbReference type="SUPFAM" id="SSF55469">
    <property type="entry name" value="FMN-dependent nitroreductase-like"/>
    <property type="match status" value="1"/>
</dbReference>
<proteinExistence type="inferred from homology"/>
<sequence length="164" mass="17939">MEALEALKKRRSVRHYQEKPVARERLEQLVDAGRLAASAINIQPWEFVVVTEPAARKRLAETTDHGKFIAEAGACIVVAAKETKYYLEDGAAATQNILVAAAALGLGTCWVAGDKKPYGPEILGQLGFPEGYRLVSLIAVGYPAQEPSLPSKRPLAEVIHWEKF</sequence>
<dbReference type="AlphaFoldDB" id="A0A1V5MHG3"/>
<evidence type="ECO:0000256" key="1">
    <source>
        <dbReference type="ARBA" id="ARBA00007118"/>
    </source>
</evidence>
<dbReference type="InterPro" id="IPR029479">
    <property type="entry name" value="Nitroreductase"/>
</dbReference>
<dbReference type="Proteomes" id="UP000485484">
    <property type="component" value="Unassembled WGS sequence"/>
</dbReference>
<name>A0A1V5MHG3_UNCT6</name>
<dbReference type="Gene3D" id="3.40.109.10">
    <property type="entry name" value="NADH Oxidase"/>
    <property type="match status" value="1"/>
</dbReference>
<dbReference type="EC" id="1.6.99.3" evidence="4"/>
<evidence type="ECO:0000259" key="3">
    <source>
        <dbReference type="Pfam" id="PF00881"/>
    </source>
</evidence>
<gene>
    <name evidence="4" type="primary">nox_2</name>
    <name evidence="4" type="ORF">BWY73_00703</name>
</gene>
<dbReference type="PANTHER" id="PTHR43673:SF10">
    <property type="entry name" value="NADH DEHYDROGENASE_NAD(P)H NITROREDUCTASE XCC3605-RELATED"/>
    <property type="match status" value="1"/>
</dbReference>
<organism evidence="4">
    <name type="scientific">candidate division TA06 bacterium ADurb.Bin417</name>
    <dbReference type="NCBI Taxonomy" id="1852828"/>
    <lineage>
        <taxon>Bacteria</taxon>
        <taxon>Bacteria division TA06</taxon>
    </lineage>
</organism>
<dbReference type="Pfam" id="PF00881">
    <property type="entry name" value="Nitroreductase"/>
    <property type="match status" value="2"/>
</dbReference>
<reference evidence="4" key="1">
    <citation type="submission" date="2017-02" db="EMBL/GenBank/DDBJ databases">
        <title>Delving into the versatile metabolic prowess of the omnipresent phylum Bacteroidetes.</title>
        <authorList>
            <person name="Nobu M.K."/>
            <person name="Mei R."/>
            <person name="Narihiro T."/>
            <person name="Kuroda K."/>
            <person name="Liu W.-T."/>
        </authorList>
    </citation>
    <scope>NUCLEOTIDE SEQUENCE</scope>
    <source>
        <strain evidence="4">ADurb.Bin417</strain>
    </source>
</reference>
<dbReference type="EMBL" id="MWAK01000079">
    <property type="protein sequence ID" value="OPZ92649.1"/>
    <property type="molecule type" value="Genomic_DNA"/>
</dbReference>
<feature type="domain" description="Nitroreductase" evidence="3">
    <location>
        <begin position="67"/>
        <end position="142"/>
    </location>
</feature>
<comment type="caution">
    <text evidence="4">The sequence shown here is derived from an EMBL/GenBank/DDBJ whole genome shotgun (WGS) entry which is preliminary data.</text>
</comment>
<protein>
    <submittedName>
        <fullName evidence="4">NADH dehydrogenase</fullName>
        <ecNumber evidence="4">1.6.99.3</ecNumber>
    </submittedName>
</protein>
<dbReference type="InterPro" id="IPR000415">
    <property type="entry name" value="Nitroreductase-like"/>
</dbReference>
<evidence type="ECO:0000256" key="2">
    <source>
        <dbReference type="ARBA" id="ARBA00023002"/>
    </source>
</evidence>
<evidence type="ECO:0000313" key="4">
    <source>
        <dbReference type="EMBL" id="OPZ92649.1"/>
    </source>
</evidence>
<feature type="domain" description="Nitroreductase" evidence="3">
    <location>
        <begin position="7"/>
        <end position="61"/>
    </location>
</feature>